<dbReference type="EMBL" id="JTDV01000001">
    <property type="protein sequence ID" value="KJD34328.1"/>
    <property type="molecule type" value="Genomic_DNA"/>
</dbReference>
<feature type="signal peptide" evidence="1">
    <location>
        <begin position="1"/>
        <end position="21"/>
    </location>
</feature>
<dbReference type="OrthoDB" id="1425128at2"/>
<name>A0A0D7W6K4_9FLAO</name>
<dbReference type="AlphaFoldDB" id="A0A0D7W6K4"/>
<evidence type="ECO:0000313" key="3">
    <source>
        <dbReference type="Proteomes" id="UP000032361"/>
    </source>
</evidence>
<accession>A0A0D7W6K4</accession>
<keyword evidence="3" id="KW-1185">Reference proteome</keyword>
<dbReference type="Proteomes" id="UP000032361">
    <property type="component" value="Unassembled WGS sequence"/>
</dbReference>
<keyword evidence="1" id="KW-0732">Signal</keyword>
<sequence length="398" mass="43478">MKKKLLLLMLPMLFASATFNAQIKYWDFGGKELGAGYDNMMPTEYINAVSNKDRNINWVDSGGTQQDNYADGVGYAPKSSDYANENGESMFTCYFYQGFLGAYANYATEGFQNLCRKRDTGVDGILISGLSSFTKPKLLPDLDANTNMTWMYDSTNDRIVTVKSDLTRYDERTEMPDDVDINEFSGCIQFTSPGEKRWDNSGGRGFSMNLQAGEYLTVVGSGQYTDIEGDGTLGFSTGTFQFATYGGTGTPVDITDSGTGTGNPNGPIDGSDTGDESVRVMEFQAVDAGSYILRNRGGKIRIYRMYVSSTSIKSQVEALLSVEDIKSKASTDIKAVGNTVYLSNVTAKTEVNIYSITGALVKSLKTDVDTDFEFQSGLWIATIKTPSGKKSVKFVTSK</sequence>
<gene>
    <name evidence="2" type="ORF">PK35_00450</name>
</gene>
<feature type="chain" id="PRO_5002325533" description="Secretion system C-terminal sorting domain-containing protein" evidence="1">
    <location>
        <begin position="22"/>
        <end position="398"/>
    </location>
</feature>
<evidence type="ECO:0000256" key="1">
    <source>
        <dbReference type="SAM" id="SignalP"/>
    </source>
</evidence>
<comment type="caution">
    <text evidence="2">The sequence shown here is derived from an EMBL/GenBank/DDBJ whole genome shotgun (WGS) entry which is preliminary data.</text>
</comment>
<dbReference type="PATRIC" id="fig|1382798.3.peg.93"/>
<organism evidence="2 3">
    <name type="scientific">Neotamlana nanhaiensis</name>
    <dbReference type="NCBI Taxonomy" id="1382798"/>
    <lineage>
        <taxon>Bacteria</taxon>
        <taxon>Pseudomonadati</taxon>
        <taxon>Bacteroidota</taxon>
        <taxon>Flavobacteriia</taxon>
        <taxon>Flavobacteriales</taxon>
        <taxon>Flavobacteriaceae</taxon>
        <taxon>Neotamlana</taxon>
    </lineage>
</organism>
<proteinExistence type="predicted"/>
<dbReference type="RefSeq" id="WP_044624710.1">
    <property type="nucleotide sequence ID" value="NZ_JTDV01000001.1"/>
</dbReference>
<evidence type="ECO:0000313" key="2">
    <source>
        <dbReference type="EMBL" id="KJD34328.1"/>
    </source>
</evidence>
<reference evidence="2 3" key="1">
    <citation type="journal article" date="2015" name="Antonie Van Leeuwenhoek">
        <title>Tamlana nanhaiensis sp. nov., isolated from surface seawater collected from the South China Sea.</title>
        <authorList>
            <person name="Liu X."/>
            <person name="Lai Q."/>
            <person name="Du Y."/>
            <person name="Li G."/>
            <person name="Sun F."/>
            <person name="Shao Z."/>
        </authorList>
    </citation>
    <scope>NUCLEOTIDE SEQUENCE [LARGE SCALE GENOMIC DNA]</scope>
    <source>
        <strain evidence="2 3">FHC16</strain>
    </source>
</reference>
<evidence type="ECO:0008006" key="4">
    <source>
        <dbReference type="Google" id="ProtNLM"/>
    </source>
</evidence>
<protein>
    <recommendedName>
        <fullName evidence="4">Secretion system C-terminal sorting domain-containing protein</fullName>
    </recommendedName>
</protein>